<evidence type="ECO:0000313" key="3">
    <source>
        <dbReference type="Proteomes" id="UP001432062"/>
    </source>
</evidence>
<sequence length="178" mass="18780">MPQVSGGKADARAEFNAAVQAGAQEWIDRITRPGDSVTGGDSQVVRIGSRVLSGHLVVIMYSEGAAHPNSFDAAHVTNIDTGKAITLPDLFTDLQQGLNTLSTQAEAQVQQNPRATGYSESLLTPVAEHFQTWVATPEGMRIYLGEIASHAAGNIDVTVPWSALDGVLKPGMRAVVSS</sequence>
<dbReference type="Proteomes" id="UP001432062">
    <property type="component" value="Chromosome"/>
</dbReference>
<dbReference type="Pfam" id="PF11738">
    <property type="entry name" value="DUF3298"/>
    <property type="match status" value="1"/>
</dbReference>
<evidence type="ECO:0000259" key="1">
    <source>
        <dbReference type="Pfam" id="PF11738"/>
    </source>
</evidence>
<feature type="domain" description="DUF3298" evidence="1">
    <location>
        <begin position="89"/>
        <end position="162"/>
    </location>
</feature>
<reference evidence="2" key="1">
    <citation type="submission" date="2022-10" db="EMBL/GenBank/DDBJ databases">
        <title>The complete genomes of actinobacterial strains from the NBC collection.</title>
        <authorList>
            <person name="Joergensen T.S."/>
            <person name="Alvarez Arevalo M."/>
            <person name="Sterndorff E.B."/>
            <person name="Faurdal D."/>
            <person name="Vuksanovic O."/>
            <person name="Mourched A.-S."/>
            <person name="Charusanti P."/>
            <person name="Shaw S."/>
            <person name="Blin K."/>
            <person name="Weber T."/>
        </authorList>
    </citation>
    <scope>NUCLEOTIDE SEQUENCE</scope>
    <source>
        <strain evidence="2">NBC_01482</strain>
    </source>
</reference>
<accession>A0ABZ1YIK6</accession>
<dbReference type="InterPro" id="IPR037126">
    <property type="entry name" value="PdaC/RsiV-like_sf"/>
</dbReference>
<proteinExistence type="predicted"/>
<organism evidence="2 3">
    <name type="scientific">Nocardia vinacea</name>
    <dbReference type="NCBI Taxonomy" id="96468"/>
    <lineage>
        <taxon>Bacteria</taxon>
        <taxon>Bacillati</taxon>
        <taxon>Actinomycetota</taxon>
        <taxon>Actinomycetes</taxon>
        <taxon>Mycobacteriales</taxon>
        <taxon>Nocardiaceae</taxon>
        <taxon>Nocardia</taxon>
    </lineage>
</organism>
<evidence type="ECO:0000313" key="2">
    <source>
        <dbReference type="EMBL" id="WUV43044.1"/>
    </source>
</evidence>
<keyword evidence="3" id="KW-1185">Reference proteome</keyword>
<dbReference type="Gene3D" id="3.90.640.20">
    <property type="entry name" value="Heat-shock cognate protein, ATPase"/>
    <property type="match status" value="1"/>
</dbReference>
<gene>
    <name evidence="2" type="ORF">OG563_27865</name>
</gene>
<name>A0ABZ1YIK6_9NOCA</name>
<dbReference type="EMBL" id="CP109441">
    <property type="protein sequence ID" value="WUV43044.1"/>
    <property type="molecule type" value="Genomic_DNA"/>
</dbReference>
<dbReference type="InterPro" id="IPR021729">
    <property type="entry name" value="DUF3298"/>
</dbReference>
<protein>
    <submittedName>
        <fullName evidence="2">RsiV family protein</fullName>
    </submittedName>
</protein>
<dbReference type="RefSeq" id="WP_329405625.1">
    <property type="nucleotide sequence ID" value="NZ_CP109441.1"/>
</dbReference>